<feature type="domain" description="Ferritin/DPS" evidence="3">
    <location>
        <begin position="96"/>
        <end position="225"/>
    </location>
</feature>
<dbReference type="InterPro" id="IPR008331">
    <property type="entry name" value="Ferritin_DPS_dom"/>
</dbReference>
<dbReference type="Pfam" id="PF00210">
    <property type="entry name" value="Ferritin"/>
    <property type="match status" value="1"/>
</dbReference>
<keyword evidence="4" id="KW-0238">DNA-binding</keyword>
<protein>
    <submittedName>
        <fullName evidence="4">Dps DNA-binding ferritin-like protein (Oxidative damage protectant)</fullName>
    </submittedName>
</protein>
<dbReference type="GO" id="GO:0008199">
    <property type="term" value="F:ferric iron binding"/>
    <property type="evidence" value="ECO:0007669"/>
    <property type="project" value="InterPro"/>
</dbReference>
<dbReference type="PANTHER" id="PTHR42932:SF1">
    <property type="entry name" value="GENERAL STRESS PROTEIN 20U"/>
    <property type="match status" value="1"/>
</dbReference>
<evidence type="ECO:0000256" key="2">
    <source>
        <dbReference type="SAM" id="MobiDB-lite"/>
    </source>
</evidence>
<reference evidence="4" key="1">
    <citation type="submission" date="2020-05" db="EMBL/GenBank/DDBJ databases">
        <authorList>
            <person name="Chiriac C."/>
            <person name="Salcher M."/>
            <person name="Ghai R."/>
            <person name="Kavagutti S V."/>
        </authorList>
    </citation>
    <scope>NUCLEOTIDE SEQUENCE</scope>
</reference>
<evidence type="ECO:0000259" key="3">
    <source>
        <dbReference type="Pfam" id="PF00210"/>
    </source>
</evidence>
<dbReference type="InterPro" id="IPR002177">
    <property type="entry name" value="DPS_DNA-bd"/>
</dbReference>
<dbReference type="InterPro" id="IPR009078">
    <property type="entry name" value="Ferritin-like_SF"/>
</dbReference>
<evidence type="ECO:0000313" key="4">
    <source>
        <dbReference type="EMBL" id="CAB4187492.1"/>
    </source>
</evidence>
<sequence length="227" mass="25614">MAPLDRIKKKSDTTISVALLRMKPMSHDKAQMDAMSNTHGDMNTMMQHDANSMDATPIKNTAPTKTGTSMDTGEDTTEGGTHPAGTEPAAQGTLAAELQDLLDKVSEYYITAHQFHWNVVGPDFSEFHEFFEEIYTDAWNSLDGLAESIRKMDQMVDIEFGQPDECNRVQEMLKCLNEMNTALIGQYKDTIDCADKYREQGILNFLADRLDKHQMFQWQISSFLKSA</sequence>
<proteinExistence type="inferred from homology"/>
<comment type="similarity">
    <text evidence="1">Belongs to the Dps family.</text>
</comment>
<feature type="region of interest" description="Disordered" evidence="2">
    <location>
        <begin position="54"/>
        <end position="88"/>
    </location>
</feature>
<dbReference type="GO" id="GO:0003677">
    <property type="term" value="F:DNA binding"/>
    <property type="evidence" value="ECO:0007669"/>
    <property type="project" value="UniProtKB-KW"/>
</dbReference>
<dbReference type="PANTHER" id="PTHR42932">
    <property type="entry name" value="GENERAL STRESS PROTEIN 20U"/>
    <property type="match status" value="1"/>
</dbReference>
<dbReference type="InterPro" id="IPR012347">
    <property type="entry name" value="Ferritin-like"/>
</dbReference>
<dbReference type="Gene3D" id="1.20.1260.10">
    <property type="match status" value="1"/>
</dbReference>
<name>A0A6J5QUQ7_9CAUD</name>
<gene>
    <name evidence="4" type="ORF">UFOVP1158_25</name>
</gene>
<evidence type="ECO:0000256" key="1">
    <source>
        <dbReference type="ARBA" id="ARBA00009497"/>
    </source>
</evidence>
<accession>A0A6J5QUQ7</accession>
<organism evidence="4">
    <name type="scientific">uncultured Caudovirales phage</name>
    <dbReference type="NCBI Taxonomy" id="2100421"/>
    <lineage>
        <taxon>Viruses</taxon>
        <taxon>Duplodnaviria</taxon>
        <taxon>Heunggongvirae</taxon>
        <taxon>Uroviricota</taxon>
        <taxon>Caudoviricetes</taxon>
        <taxon>Peduoviridae</taxon>
        <taxon>Maltschvirus</taxon>
        <taxon>Maltschvirus maltsch</taxon>
    </lineage>
</organism>
<feature type="compositionally biased region" description="Polar residues" evidence="2">
    <location>
        <begin position="54"/>
        <end position="65"/>
    </location>
</feature>
<dbReference type="EMBL" id="LR797105">
    <property type="protein sequence ID" value="CAB4187492.1"/>
    <property type="molecule type" value="Genomic_DNA"/>
</dbReference>
<dbReference type="SUPFAM" id="SSF47240">
    <property type="entry name" value="Ferritin-like"/>
    <property type="match status" value="1"/>
</dbReference>